<dbReference type="EMBL" id="FNUZ01000005">
    <property type="protein sequence ID" value="SEG48990.1"/>
    <property type="molecule type" value="Genomic_DNA"/>
</dbReference>
<dbReference type="OrthoDB" id="6305173at2"/>
<dbReference type="InterPro" id="IPR028992">
    <property type="entry name" value="Hedgehog/Intein_dom"/>
</dbReference>
<accession>A0A1H6AL93</accession>
<dbReference type="RefSeq" id="WP_103911308.1">
    <property type="nucleotide sequence ID" value="NZ_FNUZ01000005.1"/>
</dbReference>
<dbReference type="Pfam" id="PF13403">
    <property type="entry name" value="Hint_2"/>
    <property type="match status" value="1"/>
</dbReference>
<feature type="region of interest" description="Disordered" evidence="1">
    <location>
        <begin position="16"/>
        <end position="37"/>
    </location>
</feature>
<evidence type="ECO:0000259" key="2">
    <source>
        <dbReference type="Pfam" id="PF13403"/>
    </source>
</evidence>
<evidence type="ECO:0000313" key="4">
    <source>
        <dbReference type="Proteomes" id="UP000236752"/>
    </source>
</evidence>
<sequence>MSSLQFSGRIRDNVSVPVQQGQFTPSDGGRPQRKLSHQRKYEVAALMSDLSIETKQVVAPATSVFEDTASAFARGTIIPTVSGPVAVEDLIPGDFVETEHGPEPVVWIGSTSYVPNIEGTDSSLTGLYRSNAGAYGDHGPITDTMFGPAARVRYQRAHLRPLIGNDSVLLPMADMVDGDRLIEITPASSVQMFHIALRHHAMINVGGVSVETYHPGPNIKRTLGPDQYDQFLSLFPNVHDFEDFGEMALPRTRLEVIRQLTSG</sequence>
<name>A0A1H6AL93_9RHOB</name>
<feature type="domain" description="Hedgehog/Intein (Hint)" evidence="2">
    <location>
        <begin position="71"/>
        <end position="216"/>
    </location>
</feature>
<proteinExistence type="predicted"/>
<gene>
    <name evidence="3" type="ORF">SAMN04488045_2999</name>
</gene>
<evidence type="ECO:0000256" key="1">
    <source>
        <dbReference type="SAM" id="MobiDB-lite"/>
    </source>
</evidence>
<evidence type="ECO:0000313" key="3">
    <source>
        <dbReference type="EMBL" id="SEG48990.1"/>
    </source>
</evidence>
<keyword evidence="4" id="KW-1185">Reference proteome</keyword>
<organism evidence="3 4">
    <name type="scientific">Thalassococcus halodurans</name>
    <dbReference type="NCBI Taxonomy" id="373675"/>
    <lineage>
        <taxon>Bacteria</taxon>
        <taxon>Pseudomonadati</taxon>
        <taxon>Pseudomonadota</taxon>
        <taxon>Alphaproteobacteria</taxon>
        <taxon>Rhodobacterales</taxon>
        <taxon>Roseobacteraceae</taxon>
        <taxon>Thalassococcus</taxon>
    </lineage>
</organism>
<dbReference type="AlphaFoldDB" id="A0A1H6AL93"/>
<dbReference type="Proteomes" id="UP000236752">
    <property type="component" value="Unassembled WGS sequence"/>
</dbReference>
<protein>
    <submittedName>
        <fullName evidence="3">Hint domain-containing protein</fullName>
    </submittedName>
</protein>
<feature type="compositionally biased region" description="Polar residues" evidence="1">
    <location>
        <begin position="16"/>
        <end position="25"/>
    </location>
</feature>
<reference evidence="3 4" key="1">
    <citation type="submission" date="2016-10" db="EMBL/GenBank/DDBJ databases">
        <authorList>
            <person name="de Groot N.N."/>
        </authorList>
    </citation>
    <scope>NUCLEOTIDE SEQUENCE [LARGE SCALE GENOMIC DNA]</scope>
    <source>
        <strain evidence="3 4">DSM 26915</strain>
    </source>
</reference>